<protein>
    <submittedName>
        <fullName evidence="1">DUF3297 family protein</fullName>
    </submittedName>
</protein>
<dbReference type="RefSeq" id="WP_344691437.1">
    <property type="nucleotide sequence ID" value="NZ_BAABBF010000001.1"/>
</dbReference>
<proteinExistence type="predicted"/>
<accession>A0ABP7CW03</accession>
<dbReference type="EMBL" id="BAABBF010000001">
    <property type="protein sequence ID" value="GAA3695051.1"/>
    <property type="molecule type" value="Genomic_DNA"/>
</dbReference>
<organism evidence="1 2">
    <name type="scientific">Sphingomonas cynarae</name>
    <dbReference type="NCBI Taxonomy" id="930197"/>
    <lineage>
        <taxon>Bacteria</taxon>
        <taxon>Pseudomonadati</taxon>
        <taxon>Pseudomonadota</taxon>
        <taxon>Alphaproteobacteria</taxon>
        <taxon>Sphingomonadales</taxon>
        <taxon>Sphingomonadaceae</taxon>
        <taxon>Sphingomonas</taxon>
    </lineage>
</organism>
<dbReference type="Pfam" id="PF11730">
    <property type="entry name" value="DUF3297"/>
    <property type="match status" value="1"/>
</dbReference>
<dbReference type="InterPro" id="IPR021724">
    <property type="entry name" value="DUF3297"/>
</dbReference>
<evidence type="ECO:0000313" key="2">
    <source>
        <dbReference type="Proteomes" id="UP001500523"/>
    </source>
</evidence>
<evidence type="ECO:0000313" key="1">
    <source>
        <dbReference type="EMBL" id="GAA3695051.1"/>
    </source>
</evidence>
<name>A0ABP7CW03_9SPHN</name>
<comment type="caution">
    <text evidence="1">The sequence shown here is derived from an EMBL/GenBank/DDBJ whole genome shotgun (WGS) entry which is preliminary data.</text>
</comment>
<keyword evidence="2" id="KW-1185">Reference proteome</keyword>
<gene>
    <name evidence="1" type="ORF">GCM10022268_02230</name>
</gene>
<dbReference type="Proteomes" id="UP001500523">
    <property type="component" value="Unassembled WGS sequence"/>
</dbReference>
<reference evidence="2" key="1">
    <citation type="journal article" date="2019" name="Int. J. Syst. Evol. Microbiol.">
        <title>The Global Catalogue of Microorganisms (GCM) 10K type strain sequencing project: providing services to taxonomists for standard genome sequencing and annotation.</title>
        <authorList>
            <consortium name="The Broad Institute Genomics Platform"/>
            <consortium name="The Broad Institute Genome Sequencing Center for Infectious Disease"/>
            <person name="Wu L."/>
            <person name="Ma J."/>
        </authorList>
    </citation>
    <scope>NUCLEOTIDE SEQUENCE [LARGE SCALE GENOMIC DNA]</scope>
    <source>
        <strain evidence="2">JCM 17498</strain>
    </source>
</reference>
<sequence>MTDTPPDRLSINADSPYFDQPLLERGIGIRFKGAERKDVEEYCISESWIRVALGKKVDRKGRALTVKLNGEVEAWFERPAAGGDAAPDATDDQPAA</sequence>